<dbReference type="Pfam" id="PF00293">
    <property type="entry name" value="NUDIX"/>
    <property type="match status" value="1"/>
</dbReference>
<accession>A0A941IJL7</accession>
<gene>
    <name evidence="2" type="ORF">KDK95_05910</name>
</gene>
<keyword evidence="3" id="KW-1185">Reference proteome</keyword>
<dbReference type="Proteomes" id="UP000676325">
    <property type="component" value="Unassembled WGS sequence"/>
</dbReference>
<evidence type="ECO:0000259" key="1">
    <source>
        <dbReference type="PROSITE" id="PS51462"/>
    </source>
</evidence>
<comment type="caution">
    <text evidence="2">The sequence shown here is derived from an EMBL/GenBank/DDBJ whole genome shotgun (WGS) entry which is preliminary data.</text>
</comment>
<dbReference type="PROSITE" id="PS51462">
    <property type="entry name" value="NUDIX"/>
    <property type="match status" value="1"/>
</dbReference>
<evidence type="ECO:0000313" key="2">
    <source>
        <dbReference type="EMBL" id="MBR7825836.1"/>
    </source>
</evidence>
<dbReference type="InterPro" id="IPR015797">
    <property type="entry name" value="NUDIX_hydrolase-like_dom_sf"/>
</dbReference>
<dbReference type="SUPFAM" id="SSF52309">
    <property type="entry name" value="N-(deoxy)ribosyltransferase-like"/>
    <property type="match status" value="1"/>
</dbReference>
<reference evidence="2" key="1">
    <citation type="submission" date="2021-04" db="EMBL/GenBank/DDBJ databases">
        <title>Genome based classification of Actinospica acidithermotolerans sp. nov., an actinobacterium isolated from an Indonesian hot spring.</title>
        <authorList>
            <person name="Kusuma A.B."/>
            <person name="Putra K.E."/>
            <person name="Nafisah S."/>
            <person name="Loh J."/>
            <person name="Nouioui I."/>
            <person name="Goodfellow M."/>
        </authorList>
    </citation>
    <scope>NUCLEOTIDE SEQUENCE</scope>
    <source>
        <strain evidence="2">MGRD01-02</strain>
    </source>
</reference>
<proteinExistence type="predicted"/>
<dbReference type="GO" id="GO:0016787">
    <property type="term" value="F:hydrolase activity"/>
    <property type="evidence" value="ECO:0007669"/>
    <property type="project" value="UniProtKB-KW"/>
</dbReference>
<name>A0A941IJL7_9ACTN</name>
<dbReference type="InterPro" id="IPR000086">
    <property type="entry name" value="NUDIX_hydrolase_dom"/>
</dbReference>
<dbReference type="SUPFAM" id="SSF55811">
    <property type="entry name" value="Nudix"/>
    <property type="match status" value="2"/>
</dbReference>
<dbReference type="Gene3D" id="3.90.79.10">
    <property type="entry name" value="Nucleoside Triphosphate Pyrophosphohydrolase"/>
    <property type="match status" value="1"/>
</dbReference>
<sequence length="557" mass="59763">MIRYDALNGATVCICASTRAGEHVLELERRLGLAGASVLAPVPHAGEISPLDCARLVALHLRKIEAADIVVVANVGGYTGPGTGQEIARAMRLGKTVMFLEDPAVLETAPEEYGGYVGRIRDLALRPADGLPGQLARGTVLHIRPVGGDGRAAWFRVADVHRFPGVLALAAAIDPARALPGTGTEELAQNLSTDYPGRDEQDYVALELEFLGEQGSGQPQPAEPHGPAVMLLARGREGAVALERDPCGTLSLPRTPVGPREQPFAAAVRHAQELFGTALGAERLLALDRDPDTASMQYLFDAGTVEPGQPAHALKTGSADGARLVFADPDKLHRLVTPRTARVIDTVLADVTGAVLLEHGYRVGRQPEWEWLASEQPPAGVPVTQAGVWAFDRDGRVVLQHRIERGGAFGLPAGSPEPEDRDWLCTAAREAFEESQILIDQRQARLIGFQVTYSDPRLPNGLAQARYVAPLLGYLPIAPDTDPKLTTARAPYRRYLCDIRHAARLLDWGPHAQAQTRAAEQAALELGLPADRPAAASYRDNGDPELADVSPTWDVLL</sequence>
<feature type="domain" description="Nudix hydrolase" evidence="1">
    <location>
        <begin position="381"/>
        <end position="529"/>
    </location>
</feature>
<evidence type="ECO:0000313" key="3">
    <source>
        <dbReference type="Proteomes" id="UP000676325"/>
    </source>
</evidence>
<dbReference type="RefSeq" id="WP_212516991.1">
    <property type="nucleotide sequence ID" value="NZ_JAGSOH010000009.1"/>
</dbReference>
<dbReference type="EMBL" id="JAGSOH010000009">
    <property type="protein sequence ID" value="MBR7825836.1"/>
    <property type="molecule type" value="Genomic_DNA"/>
</dbReference>
<protein>
    <submittedName>
        <fullName evidence="2">NUDIX hydrolase</fullName>
    </submittedName>
</protein>
<dbReference type="AlphaFoldDB" id="A0A941IJL7"/>
<keyword evidence="2" id="KW-0378">Hydrolase</keyword>
<organism evidence="2 3">
    <name type="scientific">Actinospica acidithermotolerans</name>
    <dbReference type="NCBI Taxonomy" id="2828514"/>
    <lineage>
        <taxon>Bacteria</taxon>
        <taxon>Bacillati</taxon>
        <taxon>Actinomycetota</taxon>
        <taxon>Actinomycetes</taxon>
        <taxon>Catenulisporales</taxon>
        <taxon>Actinospicaceae</taxon>
        <taxon>Actinospica</taxon>
    </lineage>
</organism>